<feature type="region of interest" description="Disordered" evidence="1">
    <location>
        <begin position="1"/>
        <end position="84"/>
    </location>
</feature>
<dbReference type="Proteomes" id="UP000472372">
    <property type="component" value="Chromosome 11"/>
</dbReference>
<reference evidence="2" key="1">
    <citation type="submission" date="2021-02" db="EMBL/GenBank/DDBJ databases">
        <authorList>
            <person name="Syme A R."/>
            <person name="Syme A R."/>
            <person name="Moolhuijzen P."/>
        </authorList>
    </citation>
    <scope>NUCLEOTIDE SEQUENCE</scope>
    <source>
        <strain evidence="2">W1-1</strain>
    </source>
</reference>
<feature type="compositionally biased region" description="Polar residues" evidence="1">
    <location>
        <begin position="195"/>
        <end position="206"/>
    </location>
</feature>
<organism evidence="2 3">
    <name type="scientific">Pyrenophora teres f. teres</name>
    <dbReference type="NCBI Taxonomy" id="97479"/>
    <lineage>
        <taxon>Eukaryota</taxon>
        <taxon>Fungi</taxon>
        <taxon>Dikarya</taxon>
        <taxon>Ascomycota</taxon>
        <taxon>Pezizomycotina</taxon>
        <taxon>Dothideomycetes</taxon>
        <taxon>Pleosporomycetidae</taxon>
        <taxon>Pleosporales</taxon>
        <taxon>Pleosporineae</taxon>
        <taxon>Pleosporaceae</taxon>
        <taxon>Pyrenophora</taxon>
    </lineage>
</organism>
<proteinExistence type="predicted"/>
<evidence type="ECO:0000313" key="3">
    <source>
        <dbReference type="Proteomes" id="UP000472372"/>
    </source>
</evidence>
<feature type="compositionally biased region" description="Polar residues" evidence="1">
    <location>
        <begin position="11"/>
        <end position="38"/>
    </location>
</feature>
<protein>
    <submittedName>
        <fullName evidence="2">Uncharacterized protein</fullName>
    </submittedName>
</protein>
<evidence type="ECO:0000313" key="2">
    <source>
        <dbReference type="EMBL" id="CAE7216504.1"/>
    </source>
</evidence>
<dbReference type="AlphaFoldDB" id="A0A6S6WEN6"/>
<feature type="compositionally biased region" description="Polar residues" evidence="1">
    <location>
        <begin position="292"/>
        <end position="302"/>
    </location>
</feature>
<feature type="compositionally biased region" description="Basic and acidic residues" evidence="1">
    <location>
        <begin position="209"/>
        <end position="218"/>
    </location>
</feature>
<accession>A0A6S6WEN6</accession>
<feature type="region of interest" description="Disordered" evidence="1">
    <location>
        <begin position="277"/>
        <end position="302"/>
    </location>
</feature>
<dbReference type="EMBL" id="HG992987">
    <property type="protein sequence ID" value="CAE7216504.1"/>
    <property type="molecule type" value="Genomic_DNA"/>
</dbReference>
<evidence type="ECO:0000256" key="1">
    <source>
        <dbReference type="SAM" id="MobiDB-lite"/>
    </source>
</evidence>
<gene>
    <name evidence="2" type="ORF">PTTW11_10833</name>
</gene>
<name>A0A6S6WEN6_9PLEO</name>
<feature type="region of interest" description="Disordered" evidence="1">
    <location>
        <begin position="195"/>
        <end position="218"/>
    </location>
</feature>
<sequence>MDSRTEFFASRWSTHSTARPASRTTGTYTASPLTTPVSIPSLKRKTPEAPTMENMATPEMNLDASSSSKRRKLSTSNTDGSKKSNEIYYFTPPITPDPPVSVVPTTTLKVTVPERQVTPEEQRRIKLRVAAARRWVPKLQTPFPKNKEIREAYQYKLMRHYTDGQPQVPVIRPQINTSPRVDALRKRFPLLKTPQCASSSSANLQGTRKWADPKKTDSDEIARHQMLLQRNKQITQSPIGQKLAWEAFSSREQDRMDRGREALMLSGLWDADLEKEERGQANNLPEWRKAKTSQFANGQKLS</sequence>